<dbReference type="EMBL" id="JAMZFT010000003">
    <property type="protein sequence ID" value="MCP1337268.1"/>
    <property type="molecule type" value="Genomic_DNA"/>
</dbReference>
<proteinExistence type="predicted"/>
<evidence type="ECO:0000313" key="1">
    <source>
        <dbReference type="EMBL" id="MCP1337268.1"/>
    </source>
</evidence>
<protein>
    <submittedName>
        <fullName evidence="1">Uncharacterized protein</fullName>
    </submittedName>
</protein>
<dbReference type="Proteomes" id="UP001055804">
    <property type="component" value="Unassembled WGS sequence"/>
</dbReference>
<dbReference type="RefSeq" id="WP_269333237.1">
    <property type="nucleotide sequence ID" value="NZ_JAMZFT010000003.1"/>
</dbReference>
<comment type="caution">
    <text evidence="1">The sequence shown here is derived from an EMBL/GenBank/DDBJ whole genome shotgun (WGS) entry which is preliminary data.</text>
</comment>
<keyword evidence="2" id="KW-1185">Reference proteome</keyword>
<accession>A0A9J6PAY1</accession>
<reference evidence="1" key="1">
    <citation type="submission" date="2022-06" db="EMBL/GenBank/DDBJ databases">
        <title>Isolation and Genomics of Futiania mangrovii gen. nov., sp. nov., a Rare and Metabolically-versatile member in the Class Alphaproteobacteria.</title>
        <authorList>
            <person name="Liu L."/>
            <person name="Huang W.-C."/>
            <person name="Pan J."/>
            <person name="Li J."/>
            <person name="Huang Y."/>
            <person name="Du H."/>
            <person name="Liu Y."/>
            <person name="Li M."/>
        </authorList>
    </citation>
    <scope>NUCLEOTIDE SEQUENCE</scope>
    <source>
        <strain evidence="1">FT118</strain>
    </source>
</reference>
<name>A0A9J6PAY1_9PROT</name>
<gene>
    <name evidence="1" type="ORF">NJQ99_12675</name>
</gene>
<evidence type="ECO:0000313" key="2">
    <source>
        <dbReference type="Proteomes" id="UP001055804"/>
    </source>
</evidence>
<sequence>MDTILSLLEAVPAWLTAILGLVSAASAITALTPTPRDDEIAGKLYRVLEVLALNIGRAKDQPANRAGEGTE</sequence>
<dbReference type="AlphaFoldDB" id="A0A9J6PAY1"/>
<organism evidence="1 2">
    <name type="scientific">Futiania mangrovi</name>
    <dbReference type="NCBI Taxonomy" id="2959716"/>
    <lineage>
        <taxon>Bacteria</taxon>
        <taxon>Pseudomonadati</taxon>
        <taxon>Pseudomonadota</taxon>
        <taxon>Alphaproteobacteria</taxon>
        <taxon>Futianiales</taxon>
        <taxon>Futianiaceae</taxon>
        <taxon>Futiania</taxon>
    </lineage>
</organism>